<gene>
    <name evidence="2" type="ORF">RFM68_00585</name>
</gene>
<comment type="caution">
    <text evidence="2">The sequence shown here is derived from an EMBL/GenBank/DDBJ whole genome shotgun (WGS) entry which is preliminary data.</text>
</comment>
<dbReference type="RefSeq" id="WP_320230719.1">
    <property type="nucleotide sequence ID" value="NZ_JAVIJF010000001.1"/>
</dbReference>
<feature type="transmembrane region" description="Helical" evidence="1">
    <location>
        <begin position="154"/>
        <end position="179"/>
    </location>
</feature>
<evidence type="ECO:0000256" key="1">
    <source>
        <dbReference type="SAM" id="Phobius"/>
    </source>
</evidence>
<feature type="transmembrane region" description="Helical" evidence="1">
    <location>
        <begin position="185"/>
        <end position="203"/>
    </location>
</feature>
<feature type="transmembrane region" description="Helical" evidence="1">
    <location>
        <begin position="256"/>
        <end position="276"/>
    </location>
</feature>
<keyword evidence="1" id="KW-0472">Membrane</keyword>
<feature type="transmembrane region" description="Helical" evidence="1">
    <location>
        <begin position="283"/>
        <end position="304"/>
    </location>
</feature>
<feature type="transmembrane region" description="Helical" evidence="1">
    <location>
        <begin position="224"/>
        <end position="244"/>
    </location>
</feature>
<accession>A0ABU4ZCD2</accession>
<reference evidence="2 3" key="1">
    <citation type="submission" date="2023-08" db="EMBL/GenBank/DDBJ databases">
        <title>Implementing the SeqCode for naming new Mesorhizobium species isolated from Vachellia karroo root nodules.</title>
        <authorList>
            <person name="Van Lill M."/>
        </authorList>
    </citation>
    <scope>NUCLEOTIDE SEQUENCE [LARGE SCALE GENOMIC DNA]</scope>
    <source>
        <strain evidence="2 3">MSK 1335</strain>
    </source>
</reference>
<dbReference type="Proteomes" id="UP001276840">
    <property type="component" value="Unassembled WGS sequence"/>
</dbReference>
<sequence>MPQKREQILSFGHRAGSGKCAPIRVDRAGLFAFYVETDSTAIRIDLVKVQFPFGGFSPAASGTMMIHGRSSSGFSPMPTSDNPPFPATLRLFSAGVIVVLIVGAGLFFAPELVKPRWPWAVTPFSARFLGGFYTAEIAVMAALLFWNRWSPGRLVLMMAFIFTVIVSAVSLINLGYFNFGRKATWLWFLVYLGSVAVSGLFLWRAKARPSAKGVTLSPAWRGYMVAETAILGLYGIGMLLFPLMVSSTWPWPVDSFHAQVYSAIFLAGAGGAYLVWKSAPREELLVLGLAQFLVGLLSILGLVITDAAVHRIDWAAAATLGWLALFGWIGISGAFKLYTASRYFGSQSAA</sequence>
<keyword evidence="1" id="KW-1133">Transmembrane helix</keyword>
<evidence type="ECO:0000313" key="2">
    <source>
        <dbReference type="EMBL" id="MDX8522994.1"/>
    </source>
</evidence>
<feature type="transmembrane region" description="Helical" evidence="1">
    <location>
        <begin position="316"/>
        <end position="338"/>
    </location>
</feature>
<feature type="transmembrane region" description="Helical" evidence="1">
    <location>
        <begin position="87"/>
        <end position="108"/>
    </location>
</feature>
<proteinExistence type="predicted"/>
<keyword evidence="1" id="KW-0812">Transmembrane</keyword>
<protein>
    <submittedName>
        <fullName evidence="2">Uncharacterized protein</fullName>
    </submittedName>
</protein>
<dbReference type="EMBL" id="JAVIJF010000001">
    <property type="protein sequence ID" value="MDX8522994.1"/>
    <property type="molecule type" value="Genomic_DNA"/>
</dbReference>
<keyword evidence="3" id="KW-1185">Reference proteome</keyword>
<name>A0ABU4ZCD2_9HYPH</name>
<evidence type="ECO:0000313" key="3">
    <source>
        <dbReference type="Proteomes" id="UP001276840"/>
    </source>
</evidence>
<organism evidence="2 3">
    <name type="scientific">Mesorhizobium montanum</name>
    <dbReference type="NCBI Taxonomy" id="3072323"/>
    <lineage>
        <taxon>Bacteria</taxon>
        <taxon>Pseudomonadati</taxon>
        <taxon>Pseudomonadota</taxon>
        <taxon>Alphaproteobacteria</taxon>
        <taxon>Hyphomicrobiales</taxon>
        <taxon>Phyllobacteriaceae</taxon>
        <taxon>Mesorhizobium</taxon>
    </lineage>
</organism>
<feature type="transmembrane region" description="Helical" evidence="1">
    <location>
        <begin position="128"/>
        <end position="147"/>
    </location>
</feature>